<dbReference type="Gene3D" id="3.30.200.20">
    <property type="entry name" value="Phosphorylase Kinase, domain 1"/>
    <property type="match status" value="1"/>
</dbReference>
<dbReference type="OrthoDB" id="193860at2759"/>
<protein>
    <recommendedName>
        <fullName evidence="1">Protein kinase domain-containing protein</fullName>
    </recommendedName>
</protein>
<accession>A0A2G8S4P3</accession>
<dbReference type="AlphaFoldDB" id="A0A2G8S4P3"/>
<comment type="caution">
    <text evidence="2">The sequence shown here is derived from an EMBL/GenBank/DDBJ whole genome shotgun (WGS) entry which is preliminary data.</text>
</comment>
<organism evidence="2 3">
    <name type="scientific">Ganoderma sinense ZZ0214-1</name>
    <dbReference type="NCBI Taxonomy" id="1077348"/>
    <lineage>
        <taxon>Eukaryota</taxon>
        <taxon>Fungi</taxon>
        <taxon>Dikarya</taxon>
        <taxon>Basidiomycota</taxon>
        <taxon>Agaricomycotina</taxon>
        <taxon>Agaricomycetes</taxon>
        <taxon>Polyporales</taxon>
        <taxon>Polyporaceae</taxon>
        <taxon>Ganoderma</taxon>
    </lineage>
</organism>
<dbReference type="SUPFAM" id="SSF56112">
    <property type="entry name" value="Protein kinase-like (PK-like)"/>
    <property type="match status" value="1"/>
</dbReference>
<dbReference type="Pfam" id="PF00069">
    <property type="entry name" value="Pkinase"/>
    <property type="match status" value="1"/>
</dbReference>
<reference evidence="2 3" key="1">
    <citation type="journal article" date="2015" name="Sci. Rep.">
        <title>Chromosome-level genome map provides insights into diverse defense mechanisms in the medicinal fungus Ganoderma sinense.</title>
        <authorList>
            <person name="Zhu Y."/>
            <person name="Xu J."/>
            <person name="Sun C."/>
            <person name="Zhou S."/>
            <person name="Xu H."/>
            <person name="Nelson D.R."/>
            <person name="Qian J."/>
            <person name="Song J."/>
            <person name="Luo H."/>
            <person name="Xiang L."/>
            <person name="Li Y."/>
            <person name="Xu Z."/>
            <person name="Ji A."/>
            <person name="Wang L."/>
            <person name="Lu S."/>
            <person name="Hayward A."/>
            <person name="Sun W."/>
            <person name="Li X."/>
            <person name="Schwartz D.C."/>
            <person name="Wang Y."/>
            <person name="Chen S."/>
        </authorList>
    </citation>
    <scope>NUCLEOTIDE SEQUENCE [LARGE SCALE GENOMIC DNA]</scope>
    <source>
        <strain evidence="2 3">ZZ0214-1</strain>
    </source>
</reference>
<gene>
    <name evidence="2" type="ORF">GSI_08784</name>
</gene>
<dbReference type="Gene3D" id="1.10.510.10">
    <property type="entry name" value="Transferase(Phosphotransferase) domain 1"/>
    <property type="match status" value="1"/>
</dbReference>
<proteinExistence type="predicted"/>
<dbReference type="Proteomes" id="UP000230002">
    <property type="component" value="Unassembled WGS sequence"/>
</dbReference>
<evidence type="ECO:0000313" key="2">
    <source>
        <dbReference type="EMBL" id="PIL28740.1"/>
    </source>
</evidence>
<dbReference type="InterPro" id="IPR000719">
    <property type="entry name" value="Prot_kinase_dom"/>
</dbReference>
<evidence type="ECO:0000313" key="3">
    <source>
        <dbReference type="Proteomes" id="UP000230002"/>
    </source>
</evidence>
<dbReference type="GO" id="GO:0004672">
    <property type="term" value="F:protein kinase activity"/>
    <property type="evidence" value="ECO:0007669"/>
    <property type="project" value="InterPro"/>
</dbReference>
<feature type="domain" description="Protein kinase" evidence="1">
    <location>
        <begin position="13"/>
        <end position="66"/>
    </location>
</feature>
<dbReference type="EMBL" id="AYKW01000023">
    <property type="protein sequence ID" value="PIL28740.1"/>
    <property type="molecule type" value="Genomic_DNA"/>
</dbReference>
<dbReference type="InterPro" id="IPR011009">
    <property type="entry name" value="Kinase-like_dom_sf"/>
</dbReference>
<name>A0A2G8S4P3_9APHY</name>
<sequence length="70" mass="7976">MDSRPDNCIVKINIVRLVEIFDEGAEMHIVMELMREGSLHDLLVREKHLGHYDSQLVTQQICAALTVSTL</sequence>
<dbReference type="GO" id="GO:0005524">
    <property type="term" value="F:ATP binding"/>
    <property type="evidence" value="ECO:0007669"/>
    <property type="project" value="InterPro"/>
</dbReference>
<keyword evidence="3" id="KW-1185">Reference proteome</keyword>
<evidence type="ECO:0000259" key="1">
    <source>
        <dbReference type="Pfam" id="PF00069"/>
    </source>
</evidence>